<dbReference type="SUPFAM" id="SSF46689">
    <property type="entry name" value="Homeodomain-like"/>
    <property type="match status" value="2"/>
</dbReference>
<dbReference type="PROSITE" id="PS00041">
    <property type="entry name" value="HTH_ARAC_FAMILY_1"/>
    <property type="match status" value="1"/>
</dbReference>
<keyword evidence="1" id="KW-0805">Transcription regulation</keyword>
<protein>
    <submittedName>
        <fullName evidence="5">Helix-turn-helix domain-containing protein</fullName>
    </submittedName>
</protein>
<evidence type="ECO:0000256" key="3">
    <source>
        <dbReference type="ARBA" id="ARBA00023163"/>
    </source>
</evidence>
<dbReference type="InterPro" id="IPR018062">
    <property type="entry name" value="HTH_AraC-typ_CS"/>
</dbReference>
<dbReference type="InterPro" id="IPR020449">
    <property type="entry name" value="Tscrpt_reg_AraC-type_HTH"/>
</dbReference>
<dbReference type="SMART" id="SM00342">
    <property type="entry name" value="HTH_ARAC"/>
    <property type="match status" value="1"/>
</dbReference>
<dbReference type="PRINTS" id="PR00032">
    <property type="entry name" value="HTHARAC"/>
</dbReference>
<dbReference type="SUPFAM" id="SSF51215">
    <property type="entry name" value="Regulatory protein AraC"/>
    <property type="match status" value="1"/>
</dbReference>
<dbReference type="InterPro" id="IPR018060">
    <property type="entry name" value="HTH_AraC"/>
</dbReference>
<dbReference type="Gene3D" id="1.10.10.60">
    <property type="entry name" value="Homeodomain-like"/>
    <property type="match status" value="2"/>
</dbReference>
<evidence type="ECO:0000313" key="5">
    <source>
        <dbReference type="EMBL" id="HIR70614.1"/>
    </source>
</evidence>
<proteinExistence type="predicted"/>
<comment type="caution">
    <text evidence="5">The sequence shown here is derived from an EMBL/GenBank/DDBJ whole genome shotgun (WGS) entry which is preliminary data.</text>
</comment>
<accession>A0A9D1E917</accession>
<dbReference type="PANTHER" id="PTHR43280:SF2">
    <property type="entry name" value="HTH-TYPE TRANSCRIPTIONAL REGULATOR EXSA"/>
    <property type="match status" value="1"/>
</dbReference>
<dbReference type="AlphaFoldDB" id="A0A9D1E917"/>
<dbReference type="GO" id="GO:0003700">
    <property type="term" value="F:DNA-binding transcription factor activity"/>
    <property type="evidence" value="ECO:0007669"/>
    <property type="project" value="InterPro"/>
</dbReference>
<evidence type="ECO:0000313" key="6">
    <source>
        <dbReference type="Proteomes" id="UP000823912"/>
    </source>
</evidence>
<dbReference type="Proteomes" id="UP000823912">
    <property type="component" value="Unassembled WGS sequence"/>
</dbReference>
<evidence type="ECO:0000259" key="4">
    <source>
        <dbReference type="PROSITE" id="PS01124"/>
    </source>
</evidence>
<dbReference type="EMBL" id="DVHM01000082">
    <property type="protein sequence ID" value="HIR70614.1"/>
    <property type="molecule type" value="Genomic_DNA"/>
</dbReference>
<feature type="domain" description="HTH araC/xylS-type" evidence="4">
    <location>
        <begin position="174"/>
        <end position="271"/>
    </location>
</feature>
<dbReference type="PROSITE" id="PS01124">
    <property type="entry name" value="HTH_ARAC_FAMILY_2"/>
    <property type="match status" value="1"/>
</dbReference>
<keyword evidence="2" id="KW-0238">DNA-binding</keyword>
<dbReference type="PANTHER" id="PTHR43280">
    <property type="entry name" value="ARAC-FAMILY TRANSCRIPTIONAL REGULATOR"/>
    <property type="match status" value="1"/>
</dbReference>
<dbReference type="Pfam" id="PF02311">
    <property type="entry name" value="AraC_binding"/>
    <property type="match status" value="1"/>
</dbReference>
<gene>
    <name evidence="5" type="ORF">IAA55_04970</name>
</gene>
<dbReference type="InterPro" id="IPR009057">
    <property type="entry name" value="Homeodomain-like_sf"/>
</dbReference>
<evidence type="ECO:0000256" key="1">
    <source>
        <dbReference type="ARBA" id="ARBA00023015"/>
    </source>
</evidence>
<keyword evidence="3" id="KW-0804">Transcription</keyword>
<dbReference type="GO" id="GO:0043565">
    <property type="term" value="F:sequence-specific DNA binding"/>
    <property type="evidence" value="ECO:0007669"/>
    <property type="project" value="InterPro"/>
</dbReference>
<reference evidence="5" key="1">
    <citation type="submission" date="2020-10" db="EMBL/GenBank/DDBJ databases">
        <authorList>
            <person name="Gilroy R."/>
        </authorList>
    </citation>
    <scope>NUCLEOTIDE SEQUENCE</scope>
    <source>
        <strain evidence="5">ChiSjej5B23-6657</strain>
    </source>
</reference>
<reference evidence="5" key="2">
    <citation type="journal article" date="2021" name="PeerJ">
        <title>Extensive microbial diversity within the chicken gut microbiome revealed by metagenomics and culture.</title>
        <authorList>
            <person name="Gilroy R."/>
            <person name="Ravi A."/>
            <person name="Getino M."/>
            <person name="Pursley I."/>
            <person name="Horton D.L."/>
            <person name="Alikhan N.F."/>
            <person name="Baker D."/>
            <person name="Gharbi K."/>
            <person name="Hall N."/>
            <person name="Watson M."/>
            <person name="Adriaenssens E.M."/>
            <person name="Foster-Nyarko E."/>
            <person name="Jarju S."/>
            <person name="Secka A."/>
            <person name="Antonio M."/>
            <person name="Oren A."/>
            <person name="Chaudhuri R.R."/>
            <person name="La Ragione R."/>
            <person name="Hildebrand F."/>
            <person name="Pallen M.J."/>
        </authorList>
    </citation>
    <scope>NUCLEOTIDE SEQUENCE</scope>
    <source>
        <strain evidence="5">ChiSjej5B23-6657</strain>
    </source>
</reference>
<evidence type="ECO:0000256" key="2">
    <source>
        <dbReference type="ARBA" id="ARBA00023125"/>
    </source>
</evidence>
<name>A0A9D1E917_9FIRM</name>
<dbReference type="Gene3D" id="2.60.120.10">
    <property type="entry name" value="Jelly Rolls"/>
    <property type="match status" value="1"/>
</dbReference>
<dbReference type="Pfam" id="PF12833">
    <property type="entry name" value="HTH_18"/>
    <property type="match status" value="1"/>
</dbReference>
<dbReference type="InterPro" id="IPR037923">
    <property type="entry name" value="HTH-like"/>
</dbReference>
<dbReference type="InterPro" id="IPR003313">
    <property type="entry name" value="AraC-bd"/>
</dbReference>
<sequence length="295" mass="34554">MATSDFEIFYYEDKKLSDVSIHRHDYYEVYFFLEGDLSYQIGKNVYPLQYGDICLIPPGVFHRPQFRDADRPYRRIVLWLSPEYFQKLMQIQPDISYCYEYSDQISCHHFSSDFSSAQILFNKLIEIIEEHQRVAAFHAPMLDCYITSLLLSINRVVYQRQQPAANVKQPFLFSNICEYINAHLEEDLSLDALAREFYVSKYHISHVFKDNMGMSVHQYLVKKRLDASKNSILSGMPLHEVATAFGFRDYTSFFRAFKKEFGVAPREFKEAYSLHISSVPETRGRLPGAPNPPKK</sequence>
<dbReference type="InterPro" id="IPR014710">
    <property type="entry name" value="RmlC-like_jellyroll"/>
</dbReference>
<organism evidence="5 6">
    <name type="scientific">Candidatus Pullilachnospira gallistercoris</name>
    <dbReference type="NCBI Taxonomy" id="2840911"/>
    <lineage>
        <taxon>Bacteria</taxon>
        <taxon>Bacillati</taxon>
        <taxon>Bacillota</taxon>
        <taxon>Clostridia</taxon>
        <taxon>Lachnospirales</taxon>
        <taxon>Lachnospiraceae</taxon>
        <taxon>Lachnospiraceae incertae sedis</taxon>
        <taxon>Candidatus Pullilachnospira</taxon>
    </lineage>
</organism>